<dbReference type="PANTHER" id="PTHR31317:SF14">
    <property type="entry name" value="DUF1005 FAMILY PROTEIN (DUF1005)"/>
    <property type="match status" value="1"/>
</dbReference>
<dbReference type="Pfam" id="PF06219">
    <property type="entry name" value="DUF1005"/>
    <property type="match status" value="1"/>
</dbReference>
<protein>
    <recommendedName>
        <fullName evidence="3">DUF1005 domain-containing protein</fullName>
    </recommendedName>
</protein>
<evidence type="ECO:0000313" key="1">
    <source>
        <dbReference type="EMBL" id="KJB07238.1"/>
    </source>
</evidence>
<accession>A0A0D2N478</accession>
<dbReference type="PANTHER" id="PTHR31317">
    <property type="entry name" value="OS08G0163500 PROTEIN"/>
    <property type="match status" value="1"/>
</dbReference>
<reference evidence="1 2" key="1">
    <citation type="journal article" date="2012" name="Nature">
        <title>Repeated polyploidization of Gossypium genomes and the evolution of spinnable cotton fibres.</title>
        <authorList>
            <person name="Paterson A.H."/>
            <person name="Wendel J.F."/>
            <person name="Gundlach H."/>
            <person name="Guo H."/>
            <person name="Jenkins J."/>
            <person name="Jin D."/>
            <person name="Llewellyn D."/>
            <person name="Showmaker K.C."/>
            <person name="Shu S."/>
            <person name="Udall J."/>
            <person name="Yoo M.J."/>
            <person name="Byers R."/>
            <person name="Chen W."/>
            <person name="Doron-Faigenboim A."/>
            <person name="Duke M.V."/>
            <person name="Gong L."/>
            <person name="Grimwood J."/>
            <person name="Grover C."/>
            <person name="Grupp K."/>
            <person name="Hu G."/>
            <person name="Lee T.H."/>
            <person name="Li J."/>
            <person name="Lin L."/>
            <person name="Liu T."/>
            <person name="Marler B.S."/>
            <person name="Page J.T."/>
            <person name="Roberts A.W."/>
            <person name="Romanel E."/>
            <person name="Sanders W.S."/>
            <person name="Szadkowski E."/>
            <person name="Tan X."/>
            <person name="Tang H."/>
            <person name="Xu C."/>
            <person name="Wang J."/>
            <person name="Wang Z."/>
            <person name="Zhang D."/>
            <person name="Zhang L."/>
            <person name="Ashrafi H."/>
            <person name="Bedon F."/>
            <person name="Bowers J.E."/>
            <person name="Brubaker C.L."/>
            <person name="Chee P.W."/>
            <person name="Das S."/>
            <person name="Gingle A.R."/>
            <person name="Haigler C.H."/>
            <person name="Harker D."/>
            <person name="Hoffmann L.V."/>
            <person name="Hovav R."/>
            <person name="Jones D.C."/>
            <person name="Lemke C."/>
            <person name="Mansoor S."/>
            <person name="ur Rahman M."/>
            <person name="Rainville L.N."/>
            <person name="Rambani A."/>
            <person name="Reddy U.K."/>
            <person name="Rong J.K."/>
            <person name="Saranga Y."/>
            <person name="Scheffler B.E."/>
            <person name="Scheffler J.A."/>
            <person name="Stelly D.M."/>
            <person name="Triplett B.A."/>
            <person name="Van Deynze A."/>
            <person name="Vaslin M.F."/>
            <person name="Waghmare V.N."/>
            <person name="Walford S.A."/>
            <person name="Wright R.J."/>
            <person name="Zaki E.A."/>
            <person name="Zhang T."/>
            <person name="Dennis E.S."/>
            <person name="Mayer K.F."/>
            <person name="Peterson D.G."/>
            <person name="Rokhsar D.S."/>
            <person name="Wang X."/>
            <person name="Schmutz J."/>
        </authorList>
    </citation>
    <scope>NUCLEOTIDE SEQUENCE [LARGE SCALE GENOMIC DNA]</scope>
</reference>
<dbReference type="OMA" id="RPNGACV"/>
<dbReference type="EMBL" id="CM001740">
    <property type="protein sequence ID" value="KJB07238.1"/>
    <property type="molecule type" value="Genomic_DNA"/>
</dbReference>
<sequence>MEPTKNGDFEDEEAPENATSTMYLKKNHLGQINHENPLFPPLTARHSQRRCSFKRKPIKKGKFYTMDPCPFVRLIIESLALKLPQPTKPVAVASGGVCPTTTPCFCKLRLKNFQSQTALLPLSNGSGDSPPESSTSAAGFHLDALTLRRVSSKPVTLCVEVFTGRMGRSCGVNSGKLVGSVQVTVDLGVSQTRPAVFQDGWMKFGNDHEKPSAKLHLTVRTEPDPRFVFQFGGEPECSPVVFQIQGNISQPVFSCKFSADRSRSRSLPPNFSNKNRGWMRTLAREKERQGRERKGWMVMIYDLSGSPVAAASMITPFVPSPGTDRVSRSNPGAWLILRPHGFSVSSWKPWGRLEAWRERGPVDGLGYKFELVTDNGPSNGVPIAEATMSVKKGGLFSIDGRVSKSDSAASTSSRSPIKGFVMGSTVEGEGKVSKPMVQVGIKHVTCMADAALFIALSAAIDLSMDACRLFSRKLRKELCHDEQDPCS</sequence>
<dbReference type="AlphaFoldDB" id="A0A0D2N478"/>
<dbReference type="InterPro" id="IPR010410">
    <property type="entry name" value="DUF1005"/>
</dbReference>
<dbReference type="STRING" id="29730.A0A0D2N478"/>
<name>A0A0D2N478_GOSRA</name>
<evidence type="ECO:0000313" key="2">
    <source>
        <dbReference type="Proteomes" id="UP000032304"/>
    </source>
</evidence>
<dbReference type="Gramene" id="KJB07238">
    <property type="protein sequence ID" value="KJB07238"/>
    <property type="gene ID" value="B456_001G009800"/>
</dbReference>
<evidence type="ECO:0008006" key="3">
    <source>
        <dbReference type="Google" id="ProtNLM"/>
    </source>
</evidence>
<dbReference type="Proteomes" id="UP000032304">
    <property type="component" value="Chromosome 1"/>
</dbReference>
<keyword evidence="2" id="KW-1185">Reference proteome</keyword>
<proteinExistence type="predicted"/>
<organism evidence="1 2">
    <name type="scientific">Gossypium raimondii</name>
    <name type="common">Peruvian cotton</name>
    <name type="synonym">Gossypium klotzschianum subsp. raimondii</name>
    <dbReference type="NCBI Taxonomy" id="29730"/>
    <lineage>
        <taxon>Eukaryota</taxon>
        <taxon>Viridiplantae</taxon>
        <taxon>Streptophyta</taxon>
        <taxon>Embryophyta</taxon>
        <taxon>Tracheophyta</taxon>
        <taxon>Spermatophyta</taxon>
        <taxon>Magnoliopsida</taxon>
        <taxon>eudicotyledons</taxon>
        <taxon>Gunneridae</taxon>
        <taxon>Pentapetalae</taxon>
        <taxon>rosids</taxon>
        <taxon>malvids</taxon>
        <taxon>Malvales</taxon>
        <taxon>Malvaceae</taxon>
        <taxon>Malvoideae</taxon>
        <taxon>Gossypium</taxon>
    </lineage>
</organism>
<gene>
    <name evidence="1" type="ORF">B456_001G009800</name>
</gene>
<dbReference type="eggNOG" id="ENOG502QS7R">
    <property type="taxonomic scope" value="Eukaryota"/>
</dbReference>